<accession>A0A8S5LME5</accession>
<name>A0A8S5LME5_9CAUD</name>
<organism evidence="1">
    <name type="scientific">Podoviridae sp. ctiuS14</name>
    <dbReference type="NCBI Taxonomy" id="2827620"/>
    <lineage>
        <taxon>Viruses</taxon>
        <taxon>Duplodnaviria</taxon>
        <taxon>Heunggongvirae</taxon>
        <taxon>Uroviricota</taxon>
        <taxon>Caudoviricetes</taxon>
    </lineage>
</organism>
<reference evidence="1" key="1">
    <citation type="journal article" date="2021" name="Proc. Natl. Acad. Sci. U.S.A.">
        <title>A Catalog of Tens of Thousands of Viruses from Human Metagenomes Reveals Hidden Associations with Chronic Diseases.</title>
        <authorList>
            <person name="Tisza M.J."/>
            <person name="Buck C.B."/>
        </authorList>
    </citation>
    <scope>NUCLEOTIDE SEQUENCE</scope>
    <source>
        <strain evidence="1">CtiuS14</strain>
    </source>
</reference>
<sequence>MERHVYATPDYLEVRPLGSCGISGISDVPIPPSLLDNAQVEALKQELLGVLSGSIADINARMEKLRNRLDENDITDLDLKRVLDLTNADIKTLRLKVESIKGDGKASGTNDLIAVTTDDAALAQAIQQINSKFKDMVASYNAIVQSYTSADQALSQKLDQVKAEIKDSDTAAKIAKDVMAQVNNKYALASDVALMKAKFSDVDTTLKEAKQIASSAQGSIASFQRTISQTVGDYVATYTQGLQSEITRANNGIANIKRDYTNIMTDSNGNIVGYKFGENGSRRDFEINADNFKISNSSRSLTPFEIQGNKIRFTGNVELDQFKQLNTVIKIERYENNSVSPKTIQANFAHNTQACIALIPDAPKPVVFLGHNSYGHYASSTAIPANSSALFLYLNQEAVLTR</sequence>
<evidence type="ECO:0000313" key="1">
    <source>
        <dbReference type="EMBL" id="DAD71145.1"/>
    </source>
</evidence>
<dbReference type="EMBL" id="BK015876">
    <property type="protein sequence ID" value="DAD71145.1"/>
    <property type="molecule type" value="Genomic_DNA"/>
</dbReference>
<protein>
    <submittedName>
        <fullName evidence="1">Uncharacterized protein</fullName>
    </submittedName>
</protein>
<proteinExistence type="predicted"/>